<evidence type="ECO:0000256" key="3">
    <source>
        <dbReference type="ARBA" id="ARBA00022827"/>
    </source>
</evidence>
<gene>
    <name evidence="8" type="ORF">Epro_0950</name>
</gene>
<keyword evidence="2" id="KW-0732">Signal</keyword>
<dbReference type="SUPFAM" id="SSF51905">
    <property type="entry name" value="FAD/NAD(P)-binding domain"/>
    <property type="match status" value="1"/>
</dbReference>
<keyword evidence="3" id="KW-0274">FAD</keyword>
<proteinExistence type="predicted"/>
<dbReference type="PANTHER" id="PTHR46091:SF3">
    <property type="entry name" value="AMINE OXIDASE DOMAIN-CONTAINING PROTEIN"/>
    <property type="match status" value="1"/>
</dbReference>
<evidence type="ECO:0000313" key="8">
    <source>
        <dbReference type="EMBL" id="AKL98329.1"/>
    </source>
</evidence>
<keyword evidence="5" id="KW-0520">NAD</keyword>
<dbReference type="KEGG" id="epo:Epro_0950"/>
<sequence>MQTYDAVVIGSGISGLTSALLLSKKFKKVAIVEQALDIAPLFSGFNRRGVHFETGFHYSGALGDDEVGGYMFKELGLDVPVELCNKDGFDSAHLVDSNRIFKMPFGRRNMEEKLIEYFPCEKEGIKKYLDLCEAVISATPFLNIHRRSFKDEDFFRFSGSTVSLREVLNKCFKDEEIKTLLSFSSILYGSPPSMASFDFHCCCSAIMYSNVWKIKGGASTLVRAFKEALKKQKIDVLINTKVVRIENSDNVKKISFADGSQIASDICVSAIHPKEFIKIAPIGSYRKKNFERIKEMRDTCGFFVLYGILAEDCVDNNINNIAFLKANDFENDHKNFMYINISDTRPRAACVVQSVDSDEKFWNISKEDYKAKKIKIAQEIKAKISLLCPDIFSKIQFVDMSSPATMKKYVNYYGTYGSMHCINNANVMPITKIPGLFLVGQATVAPGLIGSMISAFFLDKLMKREQYK</sequence>
<dbReference type="InterPro" id="IPR052206">
    <property type="entry name" value="Retinol_saturase"/>
</dbReference>
<name>A0A0G3WLE3_9BACT</name>
<dbReference type="InterPro" id="IPR002937">
    <property type="entry name" value="Amino_oxidase"/>
</dbReference>
<dbReference type="GO" id="GO:0016491">
    <property type="term" value="F:oxidoreductase activity"/>
    <property type="evidence" value="ECO:0007669"/>
    <property type="project" value="InterPro"/>
</dbReference>
<keyword evidence="4" id="KW-0521">NADP</keyword>
<evidence type="ECO:0000256" key="2">
    <source>
        <dbReference type="ARBA" id="ARBA00022729"/>
    </source>
</evidence>
<organism evidence="8 9">
    <name type="scientific">Endomicrobium proavitum</name>
    <dbReference type="NCBI Taxonomy" id="1408281"/>
    <lineage>
        <taxon>Bacteria</taxon>
        <taxon>Pseudomonadati</taxon>
        <taxon>Elusimicrobiota</taxon>
        <taxon>Endomicrobiia</taxon>
        <taxon>Endomicrobiales</taxon>
        <taxon>Endomicrobiaceae</taxon>
        <taxon>Endomicrobium</taxon>
    </lineage>
</organism>
<dbReference type="RefSeq" id="WP_144412049.1">
    <property type="nucleotide sequence ID" value="NZ_CP009498.1"/>
</dbReference>
<keyword evidence="9" id="KW-1185">Reference proteome</keyword>
<evidence type="ECO:0000256" key="5">
    <source>
        <dbReference type="ARBA" id="ARBA00023027"/>
    </source>
</evidence>
<dbReference type="STRING" id="1408281.Epro_0950"/>
<dbReference type="Gene3D" id="3.50.50.60">
    <property type="entry name" value="FAD/NAD(P)-binding domain"/>
    <property type="match status" value="2"/>
</dbReference>
<dbReference type="Pfam" id="PF01593">
    <property type="entry name" value="Amino_oxidase"/>
    <property type="match status" value="1"/>
</dbReference>
<dbReference type="OrthoDB" id="9794630at2"/>
<protein>
    <submittedName>
        <fullName evidence="8">Putative All-trans-retinol 13,14-reductase</fullName>
    </submittedName>
</protein>
<evidence type="ECO:0000256" key="4">
    <source>
        <dbReference type="ARBA" id="ARBA00022857"/>
    </source>
</evidence>
<keyword evidence="6" id="KW-0812">Transmembrane</keyword>
<evidence type="ECO:0000313" key="9">
    <source>
        <dbReference type="Proteomes" id="UP000035337"/>
    </source>
</evidence>
<dbReference type="EMBL" id="CP009498">
    <property type="protein sequence ID" value="AKL98329.1"/>
    <property type="molecule type" value="Genomic_DNA"/>
</dbReference>
<reference evidence="8 9" key="1">
    <citation type="submission" date="2014-09" db="EMBL/GenBank/DDBJ databases">
        <title>Complete genome sequence of Endomicrobium proavitum.</title>
        <authorList>
            <person name="Zheng H."/>
        </authorList>
    </citation>
    <scope>NUCLEOTIDE SEQUENCE [LARGE SCALE GENOMIC DNA]</scope>
    <source>
        <strain evidence="8 9">Rsa215</strain>
    </source>
</reference>
<keyword evidence="6" id="KW-1133">Transmembrane helix</keyword>
<dbReference type="PANTHER" id="PTHR46091">
    <property type="entry name" value="BLR7054 PROTEIN"/>
    <property type="match status" value="1"/>
</dbReference>
<dbReference type="InterPro" id="IPR036188">
    <property type="entry name" value="FAD/NAD-bd_sf"/>
</dbReference>
<accession>A0A0G3WLE3</accession>
<evidence type="ECO:0000256" key="6">
    <source>
        <dbReference type="SAM" id="Phobius"/>
    </source>
</evidence>
<feature type="transmembrane region" description="Helical" evidence="6">
    <location>
        <begin position="436"/>
        <end position="458"/>
    </location>
</feature>
<feature type="domain" description="Amine oxidase" evidence="7">
    <location>
        <begin position="13"/>
        <end position="372"/>
    </location>
</feature>
<evidence type="ECO:0000259" key="7">
    <source>
        <dbReference type="Pfam" id="PF01593"/>
    </source>
</evidence>
<evidence type="ECO:0000256" key="1">
    <source>
        <dbReference type="ARBA" id="ARBA00022630"/>
    </source>
</evidence>
<dbReference type="AlphaFoldDB" id="A0A0G3WLE3"/>
<dbReference type="Proteomes" id="UP000035337">
    <property type="component" value="Chromosome"/>
</dbReference>
<keyword evidence="6" id="KW-0472">Membrane</keyword>
<keyword evidence="1" id="KW-0285">Flavoprotein</keyword>